<protein>
    <submittedName>
        <fullName evidence="1">Uncharacterized protein</fullName>
    </submittedName>
</protein>
<organism evidence="1">
    <name type="scientific">marine sediment metagenome</name>
    <dbReference type="NCBI Taxonomy" id="412755"/>
    <lineage>
        <taxon>unclassified sequences</taxon>
        <taxon>metagenomes</taxon>
        <taxon>ecological metagenomes</taxon>
    </lineage>
</organism>
<sequence>MHYVLGALALLMISYVMLRSDVFSKTTAYLGILANVLAFGLYVPNIGIYLSILSVFPFLTVWLLLCSL</sequence>
<comment type="caution">
    <text evidence="1">The sequence shown here is derived from an EMBL/GenBank/DDBJ whole genome shotgun (WGS) entry which is preliminary data.</text>
</comment>
<evidence type="ECO:0000313" key="1">
    <source>
        <dbReference type="EMBL" id="GAG84044.1"/>
    </source>
</evidence>
<proteinExistence type="predicted"/>
<accession>X1AN39</accession>
<reference evidence="1" key="1">
    <citation type="journal article" date="2014" name="Front. Microbiol.">
        <title>High frequency of phylogenetically diverse reductive dehalogenase-homologous genes in deep subseafloor sedimentary metagenomes.</title>
        <authorList>
            <person name="Kawai M."/>
            <person name="Futagami T."/>
            <person name="Toyoda A."/>
            <person name="Takaki Y."/>
            <person name="Nishi S."/>
            <person name="Hori S."/>
            <person name="Arai W."/>
            <person name="Tsubouchi T."/>
            <person name="Morono Y."/>
            <person name="Uchiyama I."/>
            <person name="Ito T."/>
            <person name="Fujiyama A."/>
            <person name="Inagaki F."/>
            <person name="Takami H."/>
        </authorList>
    </citation>
    <scope>NUCLEOTIDE SEQUENCE</scope>
    <source>
        <strain evidence="1">Expedition CK06-06</strain>
    </source>
</reference>
<name>X1AN39_9ZZZZ</name>
<dbReference type="AlphaFoldDB" id="X1AN39"/>
<dbReference type="EMBL" id="BART01011357">
    <property type="protein sequence ID" value="GAG84044.1"/>
    <property type="molecule type" value="Genomic_DNA"/>
</dbReference>
<gene>
    <name evidence="1" type="ORF">S01H4_24238</name>
</gene>